<evidence type="ECO:0000313" key="6">
    <source>
        <dbReference type="Proteomes" id="UP000887566"/>
    </source>
</evidence>
<sequence>MVSSFVLRAIVALTCFVSVVELFGDFVENVDCTAEGMVIALKKKLPVPRSGMWDLEVEGFPKCPGALKSDVGGGHEFLIRYTDKEWCGVEASSLLTPAWVTVAKVVLLLKDDNGTTIADSVSCVYDTRFDTSLMTFRGEISSQNLLYGGSLQEDGNDVETTVYSSEAIAMDFFDQVGRPLQQRTVKLGDPIMFKIDISKGKQVSRVLPENCYFSSSSIPEENLLIGQTLPFVKNSCFNSKNGMVRAFLPKMDRNHNGSSYEMRFPAFHFTDHGENLFVHCTILACLGSQKLCEPRSECFGVNRRKRDVNESWSDNKAVDDGKNAESKEMVITKYIVVEDQRRPPMAASRMPAADSSVLTADAVCMQTSHFFALTGTLSACLLALLVVSSCLLGRLLTRQRDESWADKRMFYASVYNHQPPNYASVHSLPTITSF</sequence>
<keyword evidence="3" id="KW-0472">Membrane</keyword>
<dbReference type="WBParaSite" id="PSAMB.scaffold1694size28667.g14454.t1">
    <property type="protein sequence ID" value="PSAMB.scaffold1694size28667.g14454.t1"/>
    <property type="gene ID" value="PSAMB.scaffold1694size28667.g14454"/>
</dbReference>
<dbReference type="Proteomes" id="UP000887566">
    <property type="component" value="Unplaced"/>
</dbReference>
<evidence type="ECO:0000313" key="7">
    <source>
        <dbReference type="WBParaSite" id="PSAMB.scaffold1694size28667.g14454.t1"/>
    </source>
</evidence>
<dbReference type="InterPro" id="IPR042235">
    <property type="entry name" value="ZP-C_dom"/>
</dbReference>
<dbReference type="PROSITE" id="PS51034">
    <property type="entry name" value="ZP_2"/>
    <property type="match status" value="1"/>
</dbReference>
<dbReference type="AlphaFoldDB" id="A0A914V9I1"/>
<keyword evidence="6" id="KW-1185">Reference proteome</keyword>
<feature type="transmembrane region" description="Helical" evidence="3">
    <location>
        <begin position="370"/>
        <end position="392"/>
    </location>
</feature>
<keyword evidence="3" id="KW-0812">Transmembrane</keyword>
<dbReference type="InterPro" id="IPR055355">
    <property type="entry name" value="ZP-C"/>
</dbReference>
<feature type="domain" description="ZP" evidence="5">
    <location>
        <begin position="31"/>
        <end position="305"/>
    </location>
</feature>
<evidence type="ECO:0000259" key="5">
    <source>
        <dbReference type="PROSITE" id="PS51034"/>
    </source>
</evidence>
<proteinExistence type="predicted"/>
<evidence type="ECO:0000256" key="2">
    <source>
        <dbReference type="ARBA" id="ARBA00023157"/>
    </source>
</evidence>
<dbReference type="Gene3D" id="2.60.40.4100">
    <property type="entry name" value="Zona pellucida, ZP-C domain"/>
    <property type="match status" value="1"/>
</dbReference>
<dbReference type="Pfam" id="PF00100">
    <property type="entry name" value="Zona_pellucida"/>
    <property type="match status" value="1"/>
</dbReference>
<evidence type="ECO:0000256" key="4">
    <source>
        <dbReference type="SAM" id="SignalP"/>
    </source>
</evidence>
<evidence type="ECO:0000256" key="1">
    <source>
        <dbReference type="ARBA" id="ARBA00022729"/>
    </source>
</evidence>
<feature type="chain" id="PRO_5037540397" evidence="4">
    <location>
        <begin position="23"/>
        <end position="434"/>
    </location>
</feature>
<name>A0A914V9I1_9BILA</name>
<feature type="signal peptide" evidence="4">
    <location>
        <begin position="1"/>
        <end position="22"/>
    </location>
</feature>
<organism evidence="6 7">
    <name type="scientific">Plectus sambesii</name>
    <dbReference type="NCBI Taxonomy" id="2011161"/>
    <lineage>
        <taxon>Eukaryota</taxon>
        <taxon>Metazoa</taxon>
        <taxon>Ecdysozoa</taxon>
        <taxon>Nematoda</taxon>
        <taxon>Chromadorea</taxon>
        <taxon>Plectida</taxon>
        <taxon>Plectina</taxon>
        <taxon>Plectoidea</taxon>
        <taxon>Plectidae</taxon>
        <taxon>Plectus</taxon>
    </lineage>
</organism>
<protein>
    <submittedName>
        <fullName evidence="7">ZP domain-containing protein</fullName>
    </submittedName>
</protein>
<reference evidence="7" key="1">
    <citation type="submission" date="2022-11" db="UniProtKB">
        <authorList>
            <consortium name="WormBaseParasite"/>
        </authorList>
    </citation>
    <scope>IDENTIFICATION</scope>
</reference>
<keyword evidence="1 4" id="KW-0732">Signal</keyword>
<accession>A0A914V9I1</accession>
<keyword evidence="3" id="KW-1133">Transmembrane helix</keyword>
<evidence type="ECO:0000256" key="3">
    <source>
        <dbReference type="SAM" id="Phobius"/>
    </source>
</evidence>
<keyword evidence="2" id="KW-1015">Disulfide bond</keyword>
<dbReference type="InterPro" id="IPR001507">
    <property type="entry name" value="ZP_dom"/>
</dbReference>
<dbReference type="PANTHER" id="PTHR14002">
    <property type="entry name" value="ENDOGLIN/TGF-BETA RECEPTOR TYPE III"/>
    <property type="match status" value="1"/>
</dbReference>
<dbReference type="PANTHER" id="PTHR14002:SF43">
    <property type="entry name" value="DELTA-LIKE PROTEIN"/>
    <property type="match status" value="1"/>
</dbReference>